<name>A0A6A6KVH2_HEVBR</name>
<dbReference type="AlphaFoldDB" id="A0A6A6KVH2"/>
<dbReference type="PANTHER" id="PTHR34072">
    <property type="entry name" value="ENZYMATIC POLYPROTEIN-RELATED"/>
    <property type="match status" value="1"/>
</dbReference>
<dbReference type="InterPro" id="IPR041373">
    <property type="entry name" value="RT_RNaseH"/>
</dbReference>
<keyword evidence="9" id="KW-1185">Reference proteome</keyword>
<gene>
    <name evidence="8" type="ORF">GH714_035506</name>
</gene>
<reference evidence="8 9" key="1">
    <citation type="journal article" date="2020" name="Mol. Plant">
        <title>The Chromosome-Based Rubber Tree Genome Provides New Insights into Spurge Genome Evolution and Rubber Biosynthesis.</title>
        <authorList>
            <person name="Liu J."/>
            <person name="Shi C."/>
            <person name="Shi C.C."/>
            <person name="Li W."/>
            <person name="Zhang Q.J."/>
            <person name="Zhang Y."/>
            <person name="Li K."/>
            <person name="Lu H.F."/>
            <person name="Shi C."/>
            <person name="Zhu S.T."/>
            <person name="Xiao Z.Y."/>
            <person name="Nan H."/>
            <person name="Yue Y."/>
            <person name="Zhu X.G."/>
            <person name="Wu Y."/>
            <person name="Hong X.N."/>
            <person name="Fan G.Y."/>
            <person name="Tong Y."/>
            <person name="Zhang D."/>
            <person name="Mao C.L."/>
            <person name="Liu Y.L."/>
            <person name="Hao S.J."/>
            <person name="Liu W.Q."/>
            <person name="Lv M.Q."/>
            <person name="Zhang H.B."/>
            <person name="Liu Y."/>
            <person name="Hu-Tang G.R."/>
            <person name="Wang J.P."/>
            <person name="Wang J.H."/>
            <person name="Sun Y.H."/>
            <person name="Ni S.B."/>
            <person name="Chen W.B."/>
            <person name="Zhang X.C."/>
            <person name="Jiao Y.N."/>
            <person name="Eichler E.E."/>
            <person name="Li G.H."/>
            <person name="Liu X."/>
            <person name="Gao L.Z."/>
        </authorList>
    </citation>
    <scope>NUCLEOTIDE SEQUENCE [LARGE SCALE GENOMIC DNA]</scope>
    <source>
        <strain evidence="9">cv. GT1</strain>
        <tissue evidence="8">Leaf</tissue>
    </source>
</reference>
<evidence type="ECO:0000313" key="8">
    <source>
        <dbReference type="EMBL" id="KAF2293030.1"/>
    </source>
</evidence>
<comment type="caution">
    <text evidence="8">The sequence shown here is derived from an EMBL/GenBank/DDBJ whole genome shotgun (WGS) entry which is preliminary data.</text>
</comment>
<dbReference type="Pfam" id="PF17917">
    <property type="entry name" value="RT_RNaseH"/>
    <property type="match status" value="1"/>
</dbReference>
<dbReference type="GO" id="GO:0004519">
    <property type="term" value="F:endonuclease activity"/>
    <property type="evidence" value="ECO:0007669"/>
    <property type="project" value="UniProtKB-KW"/>
</dbReference>
<evidence type="ECO:0000256" key="6">
    <source>
        <dbReference type="ARBA" id="ARBA00022918"/>
    </source>
</evidence>
<organism evidence="8 9">
    <name type="scientific">Hevea brasiliensis</name>
    <name type="common">Para rubber tree</name>
    <name type="synonym">Siphonia brasiliensis</name>
    <dbReference type="NCBI Taxonomy" id="3981"/>
    <lineage>
        <taxon>Eukaryota</taxon>
        <taxon>Viridiplantae</taxon>
        <taxon>Streptophyta</taxon>
        <taxon>Embryophyta</taxon>
        <taxon>Tracheophyta</taxon>
        <taxon>Spermatophyta</taxon>
        <taxon>Magnoliopsida</taxon>
        <taxon>eudicotyledons</taxon>
        <taxon>Gunneridae</taxon>
        <taxon>Pentapetalae</taxon>
        <taxon>rosids</taxon>
        <taxon>fabids</taxon>
        <taxon>Malpighiales</taxon>
        <taxon>Euphorbiaceae</taxon>
        <taxon>Crotonoideae</taxon>
        <taxon>Micrandreae</taxon>
        <taxon>Hevea</taxon>
    </lineage>
</organism>
<evidence type="ECO:0000256" key="3">
    <source>
        <dbReference type="ARBA" id="ARBA00022722"/>
    </source>
</evidence>
<accession>A0A6A6KVH2</accession>
<evidence type="ECO:0000256" key="2">
    <source>
        <dbReference type="ARBA" id="ARBA00022695"/>
    </source>
</evidence>
<sequence length="125" mass="14413">MTTTPTLAMPNFNELFIIESDASGDVRTWRPYLLGRKFYIHTDQCSLKHLLEQRIVTPEQQKWVAKLVGYEYEIRYKPGRENNAAGALSRVAGSPCPEALYVSHTSLWDDIKKETLHNPYMQRIG</sequence>
<dbReference type="GO" id="GO:0016787">
    <property type="term" value="F:hydrolase activity"/>
    <property type="evidence" value="ECO:0007669"/>
    <property type="project" value="UniProtKB-KW"/>
</dbReference>
<evidence type="ECO:0000313" key="9">
    <source>
        <dbReference type="Proteomes" id="UP000467840"/>
    </source>
</evidence>
<dbReference type="SUPFAM" id="SSF56672">
    <property type="entry name" value="DNA/RNA polymerases"/>
    <property type="match status" value="1"/>
</dbReference>
<evidence type="ECO:0000256" key="1">
    <source>
        <dbReference type="ARBA" id="ARBA00022679"/>
    </source>
</evidence>
<keyword evidence="4" id="KW-0255">Endonuclease</keyword>
<keyword evidence="3" id="KW-0540">Nuclease</keyword>
<dbReference type="InterPro" id="IPR043502">
    <property type="entry name" value="DNA/RNA_pol_sf"/>
</dbReference>
<feature type="domain" description="Reverse transcriptase RNase H-like" evidence="7">
    <location>
        <begin position="26"/>
        <end position="70"/>
    </location>
</feature>
<dbReference type="PANTHER" id="PTHR34072:SF52">
    <property type="entry name" value="RIBONUCLEASE H"/>
    <property type="match status" value="1"/>
</dbReference>
<keyword evidence="6" id="KW-0695">RNA-directed DNA polymerase</keyword>
<keyword evidence="5" id="KW-0378">Hydrolase</keyword>
<keyword evidence="1" id="KW-0808">Transferase</keyword>
<keyword evidence="2" id="KW-0548">Nucleotidyltransferase</keyword>
<evidence type="ECO:0000259" key="7">
    <source>
        <dbReference type="Pfam" id="PF17917"/>
    </source>
</evidence>
<evidence type="ECO:0000256" key="4">
    <source>
        <dbReference type="ARBA" id="ARBA00022759"/>
    </source>
</evidence>
<evidence type="ECO:0000256" key="5">
    <source>
        <dbReference type="ARBA" id="ARBA00022801"/>
    </source>
</evidence>
<protein>
    <recommendedName>
        <fullName evidence="7">Reverse transcriptase RNase H-like domain-containing protein</fullName>
    </recommendedName>
</protein>
<dbReference type="Proteomes" id="UP000467840">
    <property type="component" value="Chromosome 13"/>
</dbReference>
<dbReference type="GO" id="GO:0003964">
    <property type="term" value="F:RNA-directed DNA polymerase activity"/>
    <property type="evidence" value="ECO:0007669"/>
    <property type="project" value="UniProtKB-KW"/>
</dbReference>
<dbReference type="EMBL" id="JAAGAX010000014">
    <property type="protein sequence ID" value="KAF2293030.1"/>
    <property type="molecule type" value="Genomic_DNA"/>
</dbReference>
<proteinExistence type="predicted"/>